<dbReference type="Pfam" id="PF13041">
    <property type="entry name" value="PPR_2"/>
    <property type="match status" value="3"/>
</dbReference>
<dbReference type="AlphaFoldDB" id="A0A087GU02"/>
<feature type="repeat" description="PPR" evidence="3">
    <location>
        <begin position="476"/>
        <end position="510"/>
    </location>
</feature>
<evidence type="ECO:0000313" key="4">
    <source>
        <dbReference type="EMBL" id="KFK33354.1"/>
    </source>
</evidence>
<evidence type="ECO:0000313" key="5">
    <source>
        <dbReference type="Proteomes" id="UP000029120"/>
    </source>
</evidence>
<sequence length="567" mass="64554">MNFSTIFRKFPIQFPHHRSSIKLLHSLPRPKPTNRFFHKPKHVKRQNPEPPTIYTRDIVSNIYNILKYSTWESALDQLLNLGVKWDSHLINRVLKAHPPMQKAWLFFNWVAQLKGFKHDHFTYTTMLDIFGEAGRIQSMYSVFQLMKEKGVVIDTVTYTSLIHWVSSSGDVEGAMRLWEEMRDNECEPTVVSYTAYMKILFDDGRVEEATEVYKEMLRSRVSPNCYTYTVLMEYLVGTGKCEEASDIFFKMQEIGVQPDKAACNILIGKACKVRETSFIVGILQHMKERGFVLRYPVFLEALETLKAAGESDHLLRQVNSHISAETPFTAEVEKAESSLDDSRVISSVLLMKQNLVAVDHLLHQMKDRNIKLDSSVVSTIVKANCDRCRTEGASLALEYSSEMGIHLEKTAYLALIGIFLRINELPKVIEVVKEMVKAQHSLGVYQGATLIHKLGFGKRPRLAAEVFNLLPDDEKGVAAHTALMDVYISAGSPEKAMKILGEMREREIMPSLGTYNVVLTGLEKTNDFQKEAESLKKEKKSLVATSRFRENVNADEKICDLLFATNL</sequence>
<dbReference type="InterPro" id="IPR011990">
    <property type="entry name" value="TPR-like_helical_dom_sf"/>
</dbReference>
<keyword evidence="2" id="KW-0677">Repeat</keyword>
<feature type="repeat" description="PPR" evidence="3">
    <location>
        <begin position="189"/>
        <end position="223"/>
    </location>
</feature>
<feature type="repeat" description="PPR" evidence="3">
    <location>
        <begin position="154"/>
        <end position="188"/>
    </location>
</feature>
<dbReference type="Gene3D" id="1.25.40.10">
    <property type="entry name" value="Tetratricopeptide repeat domain"/>
    <property type="match status" value="3"/>
</dbReference>
<dbReference type="Proteomes" id="UP000029120">
    <property type="component" value="Chromosome 5"/>
</dbReference>
<dbReference type="InterPro" id="IPR002885">
    <property type="entry name" value="PPR_rpt"/>
</dbReference>
<feature type="repeat" description="PPR" evidence="3">
    <location>
        <begin position="224"/>
        <end position="258"/>
    </location>
</feature>
<reference evidence="5" key="1">
    <citation type="journal article" date="2015" name="Nat. Plants">
        <title>Genome expansion of Arabis alpina linked with retrotransposition and reduced symmetric DNA methylation.</title>
        <authorList>
            <person name="Willing E.M."/>
            <person name="Rawat V."/>
            <person name="Mandakova T."/>
            <person name="Maumus F."/>
            <person name="James G.V."/>
            <person name="Nordstroem K.J."/>
            <person name="Becker C."/>
            <person name="Warthmann N."/>
            <person name="Chica C."/>
            <person name="Szarzynska B."/>
            <person name="Zytnicki M."/>
            <person name="Albani M.C."/>
            <person name="Kiefer C."/>
            <person name="Bergonzi S."/>
            <person name="Castaings L."/>
            <person name="Mateos J.L."/>
            <person name="Berns M.C."/>
            <person name="Bujdoso N."/>
            <person name="Piofczyk T."/>
            <person name="de Lorenzo L."/>
            <person name="Barrero-Sicilia C."/>
            <person name="Mateos I."/>
            <person name="Piednoel M."/>
            <person name="Hagmann J."/>
            <person name="Chen-Min-Tao R."/>
            <person name="Iglesias-Fernandez R."/>
            <person name="Schuster S.C."/>
            <person name="Alonso-Blanco C."/>
            <person name="Roudier F."/>
            <person name="Carbonero P."/>
            <person name="Paz-Ares J."/>
            <person name="Davis S.J."/>
            <person name="Pecinka A."/>
            <person name="Quesneville H."/>
            <person name="Colot V."/>
            <person name="Lysak M.A."/>
            <person name="Weigel D."/>
            <person name="Coupland G."/>
            <person name="Schneeberger K."/>
        </authorList>
    </citation>
    <scope>NUCLEOTIDE SEQUENCE [LARGE SCALE GENOMIC DNA]</scope>
    <source>
        <strain evidence="5">cv. Pajares</strain>
    </source>
</reference>
<evidence type="ECO:0008006" key="6">
    <source>
        <dbReference type="Google" id="ProtNLM"/>
    </source>
</evidence>
<dbReference type="PROSITE" id="PS51375">
    <property type="entry name" value="PPR"/>
    <property type="match status" value="5"/>
</dbReference>
<dbReference type="OMA" id="HKCTATY"/>
<accession>A0A087GU02</accession>
<dbReference type="eggNOG" id="KOG4197">
    <property type="taxonomic scope" value="Eukaryota"/>
</dbReference>
<protein>
    <recommendedName>
        <fullName evidence="6">Pentacotripeptide-repeat region of PRORP domain-containing protein</fullName>
    </recommendedName>
</protein>
<gene>
    <name evidence="4" type="ordered locus">AALP_Aa5g003000</name>
</gene>
<dbReference type="OrthoDB" id="185373at2759"/>
<dbReference type="EMBL" id="CM002873">
    <property type="protein sequence ID" value="KFK33354.1"/>
    <property type="molecule type" value="Genomic_DNA"/>
</dbReference>
<evidence type="ECO:0000256" key="3">
    <source>
        <dbReference type="PROSITE-ProRule" id="PRU00708"/>
    </source>
</evidence>
<dbReference type="PANTHER" id="PTHR47447">
    <property type="entry name" value="OS03G0856100 PROTEIN"/>
    <property type="match status" value="1"/>
</dbReference>
<name>A0A087GU02_ARAAL</name>
<organism evidence="4 5">
    <name type="scientific">Arabis alpina</name>
    <name type="common">Alpine rock-cress</name>
    <dbReference type="NCBI Taxonomy" id="50452"/>
    <lineage>
        <taxon>Eukaryota</taxon>
        <taxon>Viridiplantae</taxon>
        <taxon>Streptophyta</taxon>
        <taxon>Embryophyta</taxon>
        <taxon>Tracheophyta</taxon>
        <taxon>Spermatophyta</taxon>
        <taxon>Magnoliopsida</taxon>
        <taxon>eudicotyledons</taxon>
        <taxon>Gunneridae</taxon>
        <taxon>Pentapetalae</taxon>
        <taxon>rosids</taxon>
        <taxon>malvids</taxon>
        <taxon>Brassicales</taxon>
        <taxon>Brassicaceae</taxon>
        <taxon>Arabideae</taxon>
        <taxon>Arabis</taxon>
    </lineage>
</organism>
<evidence type="ECO:0000256" key="1">
    <source>
        <dbReference type="ARBA" id="ARBA00007626"/>
    </source>
</evidence>
<proteinExistence type="inferred from homology"/>
<keyword evidence="5" id="KW-1185">Reference proteome</keyword>
<feature type="repeat" description="PPR" evidence="3">
    <location>
        <begin position="119"/>
        <end position="153"/>
    </location>
</feature>
<comment type="similarity">
    <text evidence="1">Belongs to the PPR family. P subfamily.</text>
</comment>
<dbReference type="Gramene" id="KFK33354">
    <property type="protein sequence ID" value="KFK33354"/>
    <property type="gene ID" value="AALP_AA5G003000"/>
</dbReference>
<evidence type="ECO:0000256" key="2">
    <source>
        <dbReference type="ARBA" id="ARBA00022737"/>
    </source>
</evidence>
<dbReference type="NCBIfam" id="TIGR00756">
    <property type="entry name" value="PPR"/>
    <property type="match status" value="5"/>
</dbReference>
<dbReference type="PANTHER" id="PTHR47447:SF17">
    <property type="entry name" value="OS12G0638900 PROTEIN"/>
    <property type="match status" value="1"/>
</dbReference>